<dbReference type="Gene3D" id="1.10.10.60">
    <property type="entry name" value="Homeodomain-like"/>
    <property type="match status" value="1"/>
</dbReference>
<evidence type="ECO:0000313" key="3">
    <source>
        <dbReference type="EMBL" id="RWZ49539.1"/>
    </source>
</evidence>
<organism evidence="3 4">
    <name type="scientific">Labedella phragmitis</name>
    <dbReference type="NCBI Taxonomy" id="2498849"/>
    <lineage>
        <taxon>Bacteria</taxon>
        <taxon>Bacillati</taxon>
        <taxon>Actinomycetota</taxon>
        <taxon>Actinomycetes</taxon>
        <taxon>Micrococcales</taxon>
        <taxon>Microbacteriaceae</taxon>
        <taxon>Labedella</taxon>
    </lineage>
</organism>
<feature type="domain" description="Transposase IS30-like HTH" evidence="2">
    <location>
        <begin position="92"/>
        <end position="132"/>
    </location>
</feature>
<keyword evidence="4" id="KW-1185">Reference proteome</keyword>
<name>A0A444PQR6_9MICO</name>
<dbReference type="AlphaFoldDB" id="A0A444PQR6"/>
<dbReference type="Proteomes" id="UP000288547">
    <property type="component" value="Unassembled WGS sequence"/>
</dbReference>
<dbReference type="InterPro" id="IPR025246">
    <property type="entry name" value="IS30-like_HTH"/>
</dbReference>
<proteinExistence type="predicted"/>
<evidence type="ECO:0000313" key="4">
    <source>
        <dbReference type="Proteomes" id="UP000288547"/>
    </source>
</evidence>
<feature type="compositionally biased region" description="Pro residues" evidence="1">
    <location>
        <begin position="136"/>
        <end position="145"/>
    </location>
</feature>
<sequence>MVDLLEVLANNSQPLSALRKALSSGRIAKVLQLPVRESVPGTRSFRQVTPALLGQMTADYRSGLSVYAIAEKHGLHRYTVTEHLKSAGVVMRRTITEAERRRAHELYRSGANFTDIARALGRDPATVKKVIRTATPPDPASPGGPTPGTKTGPAPGARNRARAS</sequence>
<dbReference type="Pfam" id="PF13936">
    <property type="entry name" value="HTH_38"/>
    <property type="match status" value="1"/>
</dbReference>
<accession>A0A444PQR6</accession>
<evidence type="ECO:0000259" key="2">
    <source>
        <dbReference type="Pfam" id="PF13936"/>
    </source>
</evidence>
<feature type="region of interest" description="Disordered" evidence="1">
    <location>
        <begin position="128"/>
        <end position="164"/>
    </location>
</feature>
<gene>
    <name evidence="3" type="ORF">ELQ90_12265</name>
</gene>
<comment type="caution">
    <text evidence="3">The sequence shown here is derived from an EMBL/GenBank/DDBJ whole genome shotgun (WGS) entry which is preliminary data.</text>
</comment>
<reference evidence="3 4" key="1">
    <citation type="submission" date="2018-12" db="EMBL/GenBank/DDBJ databases">
        <authorList>
            <person name="Li F."/>
        </authorList>
    </citation>
    <scope>NUCLEOTIDE SEQUENCE [LARGE SCALE GENOMIC DNA]</scope>
    <source>
        <strain evidence="3 4">11W25H-1</strain>
    </source>
</reference>
<protein>
    <submittedName>
        <fullName evidence="3">Helix-turn-helix domain-containing protein</fullName>
    </submittedName>
</protein>
<dbReference type="EMBL" id="RZNB01000005">
    <property type="protein sequence ID" value="RWZ49539.1"/>
    <property type="molecule type" value="Genomic_DNA"/>
</dbReference>
<evidence type="ECO:0000256" key="1">
    <source>
        <dbReference type="SAM" id="MobiDB-lite"/>
    </source>
</evidence>
<feature type="compositionally biased region" description="Low complexity" evidence="1">
    <location>
        <begin position="146"/>
        <end position="158"/>
    </location>
</feature>
<dbReference type="OrthoDB" id="4555585at2"/>